<dbReference type="EMBL" id="JADAKE010000020">
    <property type="protein sequence ID" value="MBF8808528.1"/>
    <property type="molecule type" value="Genomic_DNA"/>
</dbReference>
<evidence type="ECO:0000259" key="1">
    <source>
        <dbReference type="PROSITE" id="PS51144"/>
    </source>
</evidence>
<dbReference type="Gene3D" id="3.10.200.10">
    <property type="entry name" value="Alpha carbonic anhydrase"/>
    <property type="match status" value="1"/>
</dbReference>
<keyword evidence="3" id="KW-1185">Reference proteome</keyword>
<organism evidence="2 3">
    <name type="scientific">Enterococcus lacertideformus</name>
    <dbReference type="NCBI Taxonomy" id="2771493"/>
    <lineage>
        <taxon>Bacteria</taxon>
        <taxon>Bacillati</taxon>
        <taxon>Bacillota</taxon>
        <taxon>Bacilli</taxon>
        <taxon>Lactobacillales</taxon>
        <taxon>Enterococcaceae</taxon>
        <taxon>Enterococcus</taxon>
    </lineage>
</organism>
<dbReference type="AlphaFoldDB" id="A0A931AZL8"/>
<reference evidence="2" key="1">
    <citation type="submission" date="2020-09" db="EMBL/GenBank/DDBJ databases">
        <title>Genomic insights into the novelty and pathogenicity of a unique biofilm-forming Enterococcus sp. bacteria (Enterococcus lacertideformus) identified in reptiles.</title>
        <authorList>
            <person name="Agius J.E."/>
            <person name="Phalen D.N."/>
            <person name="Rose K."/>
            <person name="Eden J.-S."/>
        </authorList>
    </citation>
    <scope>NUCLEOTIDE SEQUENCE</scope>
    <source>
        <strain evidence="2">PHRS 0518</strain>
    </source>
</reference>
<name>A0A931AZL8_9ENTE</name>
<comment type="caution">
    <text evidence="2">The sequence shown here is derived from an EMBL/GenBank/DDBJ whole genome shotgun (WGS) entry which is preliminary data.</text>
</comment>
<feature type="domain" description="Alpha-carbonic anhydrase" evidence="1">
    <location>
        <begin position="1"/>
        <end position="48"/>
    </location>
</feature>
<evidence type="ECO:0000313" key="2">
    <source>
        <dbReference type="EMBL" id="MBF8808528.1"/>
    </source>
</evidence>
<sequence length="48" mass="5796">MNGRHFELKQYHFHAESEYKIDGKHYPIEVHFVNMSQSGRIAIIEIFF</sequence>
<gene>
    <name evidence="2" type="ORF">IC227_09900</name>
</gene>
<accession>A0A931AZL8</accession>
<evidence type="ECO:0000313" key="3">
    <source>
        <dbReference type="Proteomes" id="UP000637757"/>
    </source>
</evidence>
<dbReference type="InterPro" id="IPR036398">
    <property type="entry name" value="CA_dom_sf"/>
</dbReference>
<protein>
    <submittedName>
        <fullName evidence="2">Carbonic anhydrase family protein</fullName>
    </submittedName>
</protein>
<dbReference type="PROSITE" id="PS51144">
    <property type="entry name" value="ALPHA_CA_2"/>
    <property type="match status" value="1"/>
</dbReference>
<dbReference type="SUPFAM" id="SSF51069">
    <property type="entry name" value="Carbonic anhydrase"/>
    <property type="match status" value="1"/>
</dbReference>
<proteinExistence type="predicted"/>
<dbReference type="InterPro" id="IPR001148">
    <property type="entry name" value="CA_dom"/>
</dbReference>
<dbReference type="Proteomes" id="UP000637757">
    <property type="component" value="Unassembled WGS sequence"/>
</dbReference>